<dbReference type="Gene3D" id="1.10.260.100">
    <property type="match status" value="1"/>
</dbReference>
<dbReference type="EMBL" id="HBHU01010047">
    <property type="protein sequence ID" value="CAE0023641.1"/>
    <property type="molecule type" value="Transcribed_RNA"/>
</dbReference>
<evidence type="ECO:0000259" key="14">
    <source>
        <dbReference type="SMART" id="SM00727"/>
    </source>
</evidence>
<dbReference type="PANTHER" id="PTHR47296">
    <property type="entry name" value="PROTEIN TIC 40, CHLOROPLASTIC"/>
    <property type="match status" value="1"/>
</dbReference>
<dbReference type="GO" id="GO:0045037">
    <property type="term" value="P:protein import into chloroplast stroma"/>
    <property type="evidence" value="ECO:0007669"/>
    <property type="project" value="TreeGrafter"/>
</dbReference>
<proteinExistence type="predicted"/>
<comment type="function">
    <text evidence="10">Involved in protein precursor import into chloroplasts. Part of the motor complex consisting of a co-chaperone (TIC40) and a chaperone (HSP93) associated with the import channel (TIC110). Causes the release of bound transit peptides from TIC110 and stimulates ATP hydrolysis by HSP93. Involved in reinsertion of proteins from the chloroplast stroma into the inner membrane.</text>
</comment>
<dbReference type="FunFam" id="1.10.260.100:FF:000008">
    <property type="entry name" value="Protein TIC 40, chloroplastic"/>
    <property type="match status" value="1"/>
</dbReference>
<keyword evidence="5" id="KW-0677">Repeat</keyword>
<feature type="domain" description="STI1" evidence="14">
    <location>
        <begin position="85"/>
        <end position="124"/>
    </location>
</feature>
<dbReference type="GO" id="GO:0009535">
    <property type="term" value="C:chloroplast thylakoid membrane"/>
    <property type="evidence" value="ECO:0007669"/>
    <property type="project" value="TreeGrafter"/>
</dbReference>
<keyword evidence="1" id="KW-0813">Transport</keyword>
<dbReference type="GO" id="GO:0009658">
    <property type="term" value="P:chloroplast organization"/>
    <property type="evidence" value="ECO:0007669"/>
    <property type="project" value="TreeGrafter"/>
</dbReference>
<evidence type="ECO:0000256" key="1">
    <source>
        <dbReference type="ARBA" id="ARBA00022448"/>
    </source>
</evidence>
<protein>
    <recommendedName>
        <fullName evidence="12">Protein TIC 40, chloroplastic</fullName>
    </recommendedName>
    <alternativeName>
        <fullName evidence="13">Translocon at the inner envelope membrane of chloroplasts 40</fullName>
    </alternativeName>
</protein>
<keyword evidence="2" id="KW-0150">Chloroplast</keyword>
<keyword evidence="4" id="KW-0812">Transmembrane</keyword>
<keyword evidence="7" id="KW-0809">Transit peptide</keyword>
<evidence type="ECO:0000256" key="3">
    <source>
        <dbReference type="ARBA" id="ARBA00022640"/>
    </source>
</evidence>
<evidence type="ECO:0000256" key="10">
    <source>
        <dbReference type="ARBA" id="ARBA00056414"/>
    </source>
</evidence>
<dbReference type="InterPro" id="IPR006636">
    <property type="entry name" value="STI1_HS-bd"/>
</dbReference>
<evidence type="ECO:0000256" key="6">
    <source>
        <dbReference type="ARBA" id="ARBA00022927"/>
    </source>
</evidence>
<organism evidence="15">
    <name type="scientific">Chloropicon laureae</name>
    <dbReference type="NCBI Taxonomy" id="464258"/>
    <lineage>
        <taxon>Eukaryota</taxon>
        <taxon>Viridiplantae</taxon>
        <taxon>Chlorophyta</taxon>
        <taxon>Chloropicophyceae</taxon>
        <taxon>Chloropicales</taxon>
        <taxon>Chloropicaceae</taxon>
        <taxon>Chloropicon</taxon>
    </lineage>
</organism>
<evidence type="ECO:0000256" key="2">
    <source>
        <dbReference type="ARBA" id="ARBA00022528"/>
    </source>
</evidence>
<gene>
    <name evidence="15" type="ORF">CLAU1311_LOCUS6559</name>
</gene>
<keyword evidence="9" id="KW-0472">Membrane</keyword>
<evidence type="ECO:0000256" key="8">
    <source>
        <dbReference type="ARBA" id="ARBA00022989"/>
    </source>
</evidence>
<evidence type="ECO:0000256" key="7">
    <source>
        <dbReference type="ARBA" id="ARBA00022946"/>
    </source>
</evidence>
<evidence type="ECO:0000256" key="5">
    <source>
        <dbReference type="ARBA" id="ARBA00022737"/>
    </source>
</evidence>
<evidence type="ECO:0000256" key="11">
    <source>
        <dbReference type="ARBA" id="ARBA00060470"/>
    </source>
</evidence>
<evidence type="ECO:0000256" key="13">
    <source>
        <dbReference type="ARBA" id="ARBA00082202"/>
    </source>
</evidence>
<dbReference type="GO" id="GO:0009706">
    <property type="term" value="C:chloroplast inner membrane"/>
    <property type="evidence" value="ECO:0007669"/>
    <property type="project" value="UniProtKB-SubCell"/>
</dbReference>
<keyword evidence="6" id="KW-0653">Protein transport</keyword>
<sequence length="151" mass="17161">MMGMVEQMMKDPKMQEMMYPYLPEGMRNPETFDWIMSNPEMRGQMEEMLKNGMPGGGMNPEMMNAMGNMNDADFKKQFDQVGMSPDEVLKKIMDDPQLAAAFQNPRVQQAMMDCSANPMNISKYTGDKEVMDAMIKMSQMFPNQMGTPPGV</sequence>
<dbReference type="PANTHER" id="PTHR47296:SF1">
    <property type="entry name" value="PROTEIN TIC 40, CHLOROPLASTIC"/>
    <property type="match status" value="1"/>
</dbReference>
<dbReference type="Pfam" id="PF17830">
    <property type="entry name" value="STI1-HOP_DP"/>
    <property type="match status" value="1"/>
</dbReference>
<dbReference type="InterPro" id="IPR041243">
    <property type="entry name" value="STI1/HOP_DP"/>
</dbReference>
<feature type="domain" description="STI1" evidence="14">
    <location>
        <begin position="11"/>
        <end position="45"/>
    </location>
</feature>
<evidence type="ECO:0000313" key="15">
    <source>
        <dbReference type="EMBL" id="CAE0023641.1"/>
    </source>
</evidence>
<keyword evidence="3" id="KW-0934">Plastid</keyword>
<evidence type="ECO:0000256" key="12">
    <source>
        <dbReference type="ARBA" id="ARBA00070821"/>
    </source>
</evidence>
<evidence type="ECO:0000256" key="4">
    <source>
        <dbReference type="ARBA" id="ARBA00022692"/>
    </source>
</evidence>
<dbReference type="SMART" id="SM00727">
    <property type="entry name" value="STI1"/>
    <property type="match status" value="2"/>
</dbReference>
<name>A0A7S2Z5P0_9CHLO</name>
<evidence type="ECO:0000256" key="9">
    <source>
        <dbReference type="ARBA" id="ARBA00023136"/>
    </source>
</evidence>
<accession>A0A7S2Z5P0</accession>
<dbReference type="AlphaFoldDB" id="A0A7S2Z5P0"/>
<comment type="subcellular location">
    <subcellularLocation>
        <location evidence="11">Plastid</location>
        <location evidence="11">Chloroplast inner membrane</location>
        <topology evidence="11">Single-pass membrane protein</topology>
    </subcellularLocation>
</comment>
<keyword evidence="8" id="KW-1133">Transmembrane helix</keyword>
<reference evidence="15" key="1">
    <citation type="submission" date="2021-01" db="EMBL/GenBank/DDBJ databases">
        <authorList>
            <person name="Corre E."/>
            <person name="Pelletier E."/>
            <person name="Niang G."/>
            <person name="Scheremetjew M."/>
            <person name="Finn R."/>
            <person name="Kale V."/>
            <person name="Holt S."/>
            <person name="Cochrane G."/>
            <person name="Meng A."/>
            <person name="Brown T."/>
            <person name="Cohen L."/>
        </authorList>
    </citation>
    <scope>NUCLEOTIDE SEQUENCE</scope>
    <source>
        <strain evidence="15">RCC856</strain>
    </source>
</reference>